<organism evidence="8 9">
    <name type="scientific">Actinoallomurus acaciae</name>
    <dbReference type="NCBI Taxonomy" id="502577"/>
    <lineage>
        <taxon>Bacteria</taxon>
        <taxon>Bacillati</taxon>
        <taxon>Actinomycetota</taxon>
        <taxon>Actinomycetes</taxon>
        <taxon>Streptosporangiales</taxon>
        <taxon>Thermomonosporaceae</taxon>
        <taxon>Actinoallomurus</taxon>
    </lineage>
</organism>
<feature type="compositionally biased region" description="Low complexity" evidence="6">
    <location>
        <begin position="288"/>
        <end position="303"/>
    </location>
</feature>
<dbReference type="PROSITE" id="PS50011">
    <property type="entry name" value="PROTEIN_KINASE_DOM"/>
    <property type="match status" value="1"/>
</dbReference>
<dbReference type="Proteomes" id="UP001589627">
    <property type="component" value="Unassembled WGS sequence"/>
</dbReference>
<dbReference type="InterPro" id="IPR011009">
    <property type="entry name" value="Kinase-like_dom_sf"/>
</dbReference>
<keyword evidence="1" id="KW-0808">Transferase</keyword>
<evidence type="ECO:0000313" key="8">
    <source>
        <dbReference type="EMBL" id="MFB9832036.1"/>
    </source>
</evidence>
<keyword evidence="3 8" id="KW-0418">Kinase</keyword>
<dbReference type="InterPro" id="IPR013783">
    <property type="entry name" value="Ig-like_fold"/>
</dbReference>
<dbReference type="CDD" id="cd14014">
    <property type="entry name" value="STKc_PknB_like"/>
    <property type="match status" value="1"/>
</dbReference>
<dbReference type="Gene3D" id="2.60.40.10">
    <property type="entry name" value="Immunoglobulins"/>
    <property type="match status" value="1"/>
</dbReference>
<accession>A0ABV5YBW0</accession>
<dbReference type="PANTHER" id="PTHR43289:SF34">
    <property type="entry name" value="SERINE_THREONINE-PROTEIN KINASE YBDM-RELATED"/>
    <property type="match status" value="1"/>
</dbReference>
<keyword evidence="9" id="KW-1185">Reference proteome</keyword>
<dbReference type="Pfam" id="PF00069">
    <property type="entry name" value="Pkinase"/>
    <property type="match status" value="1"/>
</dbReference>
<evidence type="ECO:0000256" key="4">
    <source>
        <dbReference type="ARBA" id="ARBA00022840"/>
    </source>
</evidence>
<dbReference type="PANTHER" id="PTHR43289">
    <property type="entry name" value="MITOGEN-ACTIVATED PROTEIN KINASE KINASE KINASE 20-RELATED"/>
    <property type="match status" value="1"/>
</dbReference>
<sequence length="481" mass="48566">MPDIAPLRPDDPARLGSYTLLGRLGHGGYGVVYLAETTGAERVAVKLLRTAMAEAGDERERFAREAAAVEQVARFCTAQVLDADIDGDRPYIVSEYVPGPSLHALVRERGPLEGGALDRLAIGTATALVAIHQAGVIHRDFKPPNVLMGPDGPRVIDFGVARIVDRATTLTGHTLGTPAYMAPEQVSGGEVTSAADVFAWGATMVYAASGAPPFGRDSLAALAHRIVHEPPELGTLTGDLRELVAECLAKDPAVRPSASVLLMRLLGHATVSGGRPGETAIMTEGMSAAAASPPATQAVPASPGGRRRNWPPAVAGVVTALALAGAAVATIMALHAGDRPSRPGPTTTVYTSATGPGHRAPPPGAGGSSSSSSSTGGPVARPTLHVQAGDCDLGTTGLTCTVTLRGEGATVRWSATAGDPLTAAPGSGSLNPGEAATVTVTLHPATPRVAGGAGVTITGGGRTQTVQVTWEGEPSTGPSSG</sequence>
<dbReference type="Gene3D" id="3.30.200.20">
    <property type="entry name" value="Phosphorylase Kinase, domain 1"/>
    <property type="match status" value="1"/>
</dbReference>
<evidence type="ECO:0000259" key="7">
    <source>
        <dbReference type="PROSITE" id="PS50011"/>
    </source>
</evidence>
<dbReference type="SUPFAM" id="SSF56112">
    <property type="entry name" value="Protein kinase-like (PK-like)"/>
    <property type="match status" value="1"/>
</dbReference>
<protein>
    <submittedName>
        <fullName evidence="8">Protein kinase</fullName>
    </submittedName>
</protein>
<keyword evidence="4 5" id="KW-0067">ATP-binding</keyword>
<feature type="binding site" evidence="5">
    <location>
        <position position="46"/>
    </location>
    <ligand>
        <name>ATP</name>
        <dbReference type="ChEBI" id="CHEBI:30616"/>
    </ligand>
</feature>
<evidence type="ECO:0000313" key="9">
    <source>
        <dbReference type="Proteomes" id="UP001589627"/>
    </source>
</evidence>
<evidence type="ECO:0000256" key="2">
    <source>
        <dbReference type="ARBA" id="ARBA00022741"/>
    </source>
</evidence>
<dbReference type="EMBL" id="JBHLZP010000036">
    <property type="protein sequence ID" value="MFB9832036.1"/>
    <property type="molecule type" value="Genomic_DNA"/>
</dbReference>
<proteinExistence type="predicted"/>
<comment type="caution">
    <text evidence="8">The sequence shown here is derived from an EMBL/GenBank/DDBJ whole genome shotgun (WGS) entry which is preliminary data.</text>
</comment>
<evidence type="ECO:0000256" key="5">
    <source>
        <dbReference type="PROSITE-ProRule" id="PRU10141"/>
    </source>
</evidence>
<reference evidence="8 9" key="1">
    <citation type="submission" date="2024-09" db="EMBL/GenBank/DDBJ databases">
        <authorList>
            <person name="Sun Q."/>
            <person name="Mori K."/>
        </authorList>
    </citation>
    <scope>NUCLEOTIDE SEQUENCE [LARGE SCALE GENOMIC DNA]</scope>
    <source>
        <strain evidence="8 9">TBRC 0563</strain>
    </source>
</reference>
<dbReference type="InterPro" id="IPR017441">
    <property type="entry name" value="Protein_kinase_ATP_BS"/>
</dbReference>
<dbReference type="InterPro" id="IPR000719">
    <property type="entry name" value="Prot_kinase_dom"/>
</dbReference>
<dbReference type="PROSITE" id="PS00108">
    <property type="entry name" value="PROTEIN_KINASE_ST"/>
    <property type="match status" value="1"/>
</dbReference>
<feature type="domain" description="Protein kinase" evidence="7">
    <location>
        <begin position="18"/>
        <end position="271"/>
    </location>
</feature>
<dbReference type="RefSeq" id="WP_378197315.1">
    <property type="nucleotide sequence ID" value="NZ_JBHLZP010000036.1"/>
</dbReference>
<feature type="region of interest" description="Disordered" evidence="6">
    <location>
        <begin position="336"/>
        <end position="383"/>
    </location>
</feature>
<dbReference type="GO" id="GO:0016301">
    <property type="term" value="F:kinase activity"/>
    <property type="evidence" value="ECO:0007669"/>
    <property type="project" value="UniProtKB-KW"/>
</dbReference>
<dbReference type="PROSITE" id="PS00107">
    <property type="entry name" value="PROTEIN_KINASE_ATP"/>
    <property type="match status" value="1"/>
</dbReference>
<evidence type="ECO:0000256" key="6">
    <source>
        <dbReference type="SAM" id="MobiDB-lite"/>
    </source>
</evidence>
<dbReference type="Gene3D" id="1.10.510.10">
    <property type="entry name" value="Transferase(Phosphotransferase) domain 1"/>
    <property type="match status" value="1"/>
</dbReference>
<feature type="region of interest" description="Disordered" evidence="6">
    <location>
        <begin position="288"/>
        <end position="307"/>
    </location>
</feature>
<dbReference type="InterPro" id="IPR008271">
    <property type="entry name" value="Ser/Thr_kinase_AS"/>
</dbReference>
<evidence type="ECO:0000256" key="1">
    <source>
        <dbReference type="ARBA" id="ARBA00022679"/>
    </source>
</evidence>
<name>A0ABV5YBW0_9ACTN</name>
<feature type="compositionally biased region" description="Low complexity" evidence="6">
    <location>
        <begin position="368"/>
        <end position="378"/>
    </location>
</feature>
<gene>
    <name evidence="8" type="ORF">ACFFNX_07525</name>
</gene>
<keyword evidence="2 5" id="KW-0547">Nucleotide-binding</keyword>
<evidence type="ECO:0000256" key="3">
    <source>
        <dbReference type="ARBA" id="ARBA00022777"/>
    </source>
</evidence>